<dbReference type="Proteomes" id="UP000536275">
    <property type="component" value="Unassembled WGS sequence"/>
</dbReference>
<comment type="caution">
    <text evidence="2">The sequence shown here is derived from an EMBL/GenBank/DDBJ whole genome shotgun (WGS) entry which is preliminary data.</text>
</comment>
<name>A0A8H6F0X5_CANAX</name>
<dbReference type="PANTHER" id="PTHR12840:SF1">
    <property type="entry name" value="NADH DEHYDROGENASE [UBIQUINONE] 1 BETA SUBCOMPLEX SUBUNIT 8, MITOCHONDRIAL"/>
    <property type="match status" value="1"/>
</dbReference>
<feature type="transmembrane region" description="Helical" evidence="1">
    <location>
        <begin position="105"/>
        <end position="123"/>
    </location>
</feature>
<keyword evidence="1" id="KW-1133">Transmembrane helix</keyword>
<keyword evidence="1" id="KW-0812">Transmembrane</keyword>
<keyword evidence="1" id="KW-0472">Membrane</keyword>
<dbReference type="GO" id="GO:0005739">
    <property type="term" value="C:mitochondrion"/>
    <property type="evidence" value="ECO:0007669"/>
    <property type="project" value="InterPro"/>
</dbReference>
<dbReference type="EMBL" id="JABWAD010000060">
    <property type="protein sequence ID" value="KAF6063707.1"/>
    <property type="molecule type" value="Genomic_DNA"/>
</dbReference>
<dbReference type="InterPro" id="IPR008699">
    <property type="entry name" value="NDUFB8"/>
</dbReference>
<evidence type="ECO:0000313" key="3">
    <source>
        <dbReference type="Proteomes" id="UP000536275"/>
    </source>
</evidence>
<proteinExistence type="predicted"/>
<accession>A0A8H6F0X5</accession>
<evidence type="ECO:0000256" key="1">
    <source>
        <dbReference type="SAM" id="Phobius"/>
    </source>
</evidence>
<protein>
    <submittedName>
        <fullName evidence="2">Uncharacterized protein</fullName>
    </submittedName>
</protein>
<organism evidence="2 3">
    <name type="scientific">Candida albicans</name>
    <name type="common">Yeast</name>
    <dbReference type="NCBI Taxonomy" id="5476"/>
    <lineage>
        <taxon>Eukaryota</taxon>
        <taxon>Fungi</taxon>
        <taxon>Dikarya</taxon>
        <taxon>Ascomycota</taxon>
        <taxon>Saccharomycotina</taxon>
        <taxon>Pichiomycetes</taxon>
        <taxon>Debaryomycetaceae</taxon>
        <taxon>Candida/Lodderomyces clade</taxon>
        <taxon>Candida</taxon>
    </lineage>
</organism>
<dbReference type="AlphaFoldDB" id="A0A8H6F0X5"/>
<sequence>MISRIGLRTPAKALSLSSRGVAGYTSRIALTRSYATQKATIYDQSTGQTIELADPEHPELADFKNPPFNRRNKNDPMHIDEDMLDLWSPDYYDHVSDSTALKHNAIFFGLIFGISAVIAYFQLNPEKPAMIRSFPYNGLADALGATSEETAPFYQNKPDLTAEKECGILPADNDITNNQAAYKKENSEFIKSGTA</sequence>
<evidence type="ECO:0000313" key="2">
    <source>
        <dbReference type="EMBL" id="KAF6063707.1"/>
    </source>
</evidence>
<dbReference type="PANTHER" id="PTHR12840">
    <property type="entry name" value="NADH-UBIQUINONE OXIDOREDUCTASE ASHI SUBUNIT"/>
    <property type="match status" value="1"/>
</dbReference>
<gene>
    <name evidence="2" type="ORF">FOB64_005333</name>
</gene>
<reference evidence="2 3" key="1">
    <citation type="submission" date="2020-03" db="EMBL/GenBank/DDBJ databases">
        <title>FDA dAtabase for Regulatory Grade micrObial Sequences (FDA-ARGOS): Supporting development and validation of Infectious Disease Dx tests.</title>
        <authorList>
            <person name="Campos J."/>
            <person name="Goldberg B."/>
            <person name="Tallon L."/>
            <person name="Sadzewicz L."/>
            <person name="Vavikolanu K."/>
            <person name="Mehta A."/>
            <person name="Aluvathingal J."/>
            <person name="Nadendla S."/>
            <person name="Nandy P."/>
            <person name="Geyer C."/>
            <person name="Yan Y."/>
            <person name="Sichtig H."/>
        </authorList>
    </citation>
    <scope>NUCLEOTIDE SEQUENCE [LARGE SCALE GENOMIC DNA]</scope>
    <source>
        <strain evidence="2 3">FDAARGOS_656</strain>
    </source>
</reference>